<proteinExistence type="predicted"/>
<dbReference type="Gene3D" id="3.30.390.10">
    <property type="entry name" value="Enolase-like, N-terminal domain"/>
    <property type="match status" value="1"/>
</dbReference>
<dbReference type="InterPro" id="IPR029017">
    <property type="entry name" value="Enolase-like_N"/>
</dbReference>
<reference evidence="2" key="1">
    <citation type="submission" date="2020-02" db="EMBL/GenBank/DDBJ databases">
        <authorList>
            <person name="Meier V. D."/>
        </authorList>
    </citation>
    <scope>NUCLEOTIDE SEQUENCE</scope>
    <source>
        <strain evidence="2">AVDCRST_MAG78</strain>
    </source>
</reference>
<dbReference type="InterPro" id="IPR013341">
    <property type="entry name" value="Mandelate_racemase_N_dom"/>
</dbReference>
<dbReference type="SUPFAM" id="SSF54826">
    <property type="entry name" value="Enolase N-terminal domain-like"/>
    <property type="match status" value="1"/>
</dbReference>
<evidence type="ECO:0000259" key="1">
    <source>
        <dbReference type="Pfam" id="PF02746"/>
    </source>
</evidence>
<sequence length="77" mass="8548">MKITDVRTAVVEANYDWTFTRIYTDDGLTGLGESFLAPGLTRIIQDLKPLLVGEDPRNVDKLWSKMRWATSGAGSMG</sequence>
<dbReference type="AlphaFoldDB" id="A0A6J4Q2X4"/>
<dbReference type="Pfam" id="PF02746">
    <property type="entry name" value="MR_MLE_N"/>
    <property type="match status" value="1"/>
</dbReference>
<gene>
    <name evidence="2" type="ORF">AVDCRST_MAG78-1391</name>
</gene>
<accession>A0A6J4Q2X4</accession>
<name>A0A6J4Q2X4_9ACTN</name>
<evidence type="ECO:0000313" key="2">
    <source>
        <dbReference type="EMBL" id="CAA9426604.1"/>
    </source>
</evidence>
<organism evidence="2">
    <name type="scientific">uncultured Rubrobacteraceae bacterium</name>
    <dbReference type="NCBI Taxonomy" id="349277"/>
    <lineage>
        <taxon>Bacteria</taxon>
        <taxon>Bacillati</taxon>
        <taxon>Actinomycetota</taxon>
        <taxon>Rubrobacteria</taxon>
        <taxon>Rubrobacterales</taxon>
        <taxon>Rubrobacteraceae</taxon>
        <taxon>environmental samples</taxon>
    </lineage>
</organism>
<feature type="domain" description="Mandelate racemase/muconate lactonizing enzyme N-terminal" evidence="1">
    <location>
        <begin position="18"/>
        <end position="71"/>
    </location>
</feature>
<protein>
    <submittedName>
        <fullName evidence="2">Mandelate racemase/muconate lactonizing enzyme-like protein</fullName>
    </submittedName>
</protein>
<dbReference type="EMBL" id="CADCVB010000095">
    <property type="protein sequence ID" value="CAA9426604.1"/>
    <property type="molecule type" value="Genomic_DNA"/>
</dbReference>